<reference evidence="1 2" key="1">
    <citation type="submission" date="2020-08" db="EMBL/GenBank/DDBJ databases">
        <title>A novel species.</title>
        <authorList>
            <person name="Gao J."/>
        </authorList>
    </citation>
    <scope>NUCLEOTIDE SEQUENCE [LARGE SCALE GENOMIC DNA]</scope>
    <source>
        <strain evidence="1 2">CRXT-G-22</strain>
    </source>
</reference>
<protein>
    <submittedName>
        <fullName evidence="1">Uncharacterized protein</fullName>
    </submittedName>
</protein>
<dbReference type="Proteomes" id="UP000516052">
    <property type="component" value="Chromosome"/>
</dbReference>
<gene>
    <name evidence="1" type="ORF">IAG44_20090</name>
</gene>
<proteinExistence type="predicted"/>
<sequence>MRRLPVRDVLTLLQSAPDATYDHAEFADGYVCCELAEGHTGEHADFLWDGGEVDEAQWFLWNGEEEFRFAVLKWCSVTHENGDGCGLFDAHALVHAWDVTDPTADALLEDLIANPEKWGLPKEL</sequence>
<evidence type="ECO:0000313" key="1">
    <source>
        <dbReference type="EMBL" id="QNP71502.1"/>
    </source>
</evidence>
<dbReference type="EMBL" id="CP060828">
    <property type="protein sequence ID" value="QNP71502.1"/>
    <property type="molecule type" value="Genomic_DNA"/>
</dbReference>
<dbReference type="AlphaFoldDB" id="A0A7H0IFD6"/>
<name>A0A7H0IFD6_9ACTN</name>
<accession>A0A7H0IFD6</accession>
<dbReference type="KEGG" id="sroi:IAG44_20090"/>
<dbReference type="RefSeq" id="WP_187748471.1">
    <property type="nucleotide sequence ID" value="NZ_CP060828.1"/>
</dbReference>
<organism evidence="1 2">
    <name type="scientific">Streptomyces roseirectus</name>
    <dbReference type="NCBI Taxonomy" id="2768066"/>
    <lineage>
        <taxon>Bacteria</taxon>
        <taxon>Bacillati</taxon>
        <taxon>Actinomycetota</taxon>
        <taxon>Actinomycetes</taxon>
        <taxon>Kitasatosporales</taxon>
        <taxon>Streptomycetaceae</taxon>
        <taxon>Streptomyces</taxon>
    </lineage>
</organism>
<keyword evidence="2" id="KW-1185">Reference proteome</keyword>
<evidence type="ECO:0000313" key="2">
    <source>
        <dbReference type="Proteomes" id="UP000516052"/>
    </source>
</evidence>